<evidence type="ECO:0000256" key="3">
    <source>
        <dbReference type="ARBA" id="ARBA00022553"/>
    </source>
</evidence>
<dbReference type="PANTHER" id="PTHR46980:SF1">
    <property type="entry name" value="TRICALBIN-3"/>
    <property type="match status" value="1"/>
</dbReference>
<dbReference type="InterPro" id="IPR037762">
    <property type="entry name" value="C2C_Tricalbin"/>
</dbReference>
<dbReference type="SUPFAM" id="SSF49562">
    <property type="entry name" value="C2 domain (Calcium/lipid-binding domain, CaLB)"/>
    <property type="match status" value="5"/>
</dbReference>
<reference evidence="14 15" key="1">
    <citation type="submission" date="2019-01" db="EMBL/GenBank/DDBJ databases">
        <title>Draft Genome Sequencing of Zygosaccharomyces mellis Ca-7.</title>
        <authorList>
            <person name="Shiwa Y."/>
            <person name="Kanesaki Y."/>
            <person name="Ishige T."/>
            <person name="Mura K."/>
            <person name="Hori T."/>
            <person name="Tamura T."/>
        </authorList>
    </citation>
    <scope>NUCLEOTIDE SEQUENCE [LARGE SCALE GENOMIC DNA]</scope>
    <source>
        <strain evidence="14 15">Ca-7</strain>
    </source>
</reference>
<accession>A0A4C2E3Y2</accession>
<evidence type="ECO:0000313" key="14">
    <source>
        <dbReference type="EMBL" id="GCE98641.1"/>
    </source>
</evidence>
<feature type="compositionally biased region" description="Basic and acidic residues" evidence="11">
    <location>
        <begin position="1"/>
        <end position="12"/>
    </location>
</feature>
<keyword evidence="2" id="KW-0813">Transport</keyword>
<dbReference type="InterPro" id="IPR037765">
    <property type="entry name" value="C2B_Tricalbin"/>
</dbReference>
<feature type="compositionally biased region" description="Basic and acidic residues" evidence="11">
    <location>
        <begin position="705"/>
        <end position="722"/>
    </location>
</feature>
<dbReference type="InterPro" id="IPR052455">
    <property type="entry name" value="Tricalbin_domain"/>
</dbReference>
<feature type="compositionally biased region" description="Basic and acidic residues" evidence="11">
    <location>
        <begin position="42"/>
        <end position="51"/>
    </location>
</feature>
<feature type="domain" description="C2" evidence="12">
    <location>
        <begin position="1198"/>
        <end position="1315"/>
    </location>
</feature>
<keyword evidence="5" id="KW-0677">Repeat</keyword>
<feature type="region of interest" description="Disordered" evidence="11">
    <location>
        <begin position="1381"/>
        <end position="1410"/>
    </location>
</feature>
<dbReference type="InterPro" id="IPR031468">
    <property type="entry name" value="SMP_LBD"/>
</dbReference>
<organism evidence="14 15">
    <name type="scientific">Zygosaccharomyces mellis</name>
    <dbReference type="NCBI Taxonomy" id="42258"/>
    <lineage>
        <taxon>Eukaryota</taxon>
        <taxon>Fungi</taxon>
        <taxon>Dikarya</taxon>
        <taxon>Ascomycota</taxon>
        <taxon>Saccharomycotina</taxon>
        <taxon>Saccharomycetes</taxon>
        <taxon>Saccharomycetales</taxon>
        <taxon>Saccharomycetaceae</taxon>
        <taxon>Zygosaccharomyces</taxon>
    </lineage>
</organism>
<dbReference type="PIRSF" id="PIRSF037232">
    <property type="entry name" value="Tricalbin"/>
    <property type="match status" value="1"/>
</dbReference>
<dbReference type="GO" id="GO:0008289">
    <property type="term" value="F:lipid binding"/>
    <property type="evidence" value="ECO:0007669"/>
    <property type="project" value="UniProtKB-KW"/>
</dbReference>
<dbReference type="InterPro" id="IPR000008">
    <property type="entry name" value="C2_dom"/>
</dbReference>
<dbReference type="GO" id="GO:0005789">
    <property type="term" value="C:endoplasmic reticulum membrane"/>
    <property type="evidence" value="ECO:0007669"/>
    <property type="project" value="UniProtKB-SubCell"/>
</dbReference>
<name>A0A4C2E3Y2_9SACH</name>
<keyword evidence="3" id="KW-0597">Phosphoprotein</keyword>
<feature type="compositionally biased region" description="Polar residues" evidence="11">
    <location>
        <begin position="186"/>
        <end position="195"/>
    </location>
</feature>
<sequence>MDEAATKAEKGHKLFHKPRRFSLSKKEATRLNGKSEQGLAEKAMDDYGKDVLDDDGGSVKSPRKSGGFSSFLSPRLSFSSKNSSNGNKLPAQAHVSGNNQARSNSGNNAKPQDIPSANSRQSLKKADGIRRSSMSSKRSGRTSSDRTVNGNVVTRVPSHPLPTHLLVQQKEKEEEEAKRKQSASATSEKQPLLSKQQEEQNAIPGVSTTTTGRLNKPEELYPWKKIGSFHHTGKGSPNTADARLVKAYILENLFNDWYSNGAVVVGTCFVSWLFAYLRFSWWSLLFILGCMGGVFASEYRRFNRNIRDDLTRITVEETLLQRKESMLWMNSFFSKFWVLYMPILSQQVKEVVNPALAGVAPGYGIDAITLDEFTLGSKAPSVRSISTDTKSGNDVSDMVFEFAFTPSDVSDMTPKEAREKVHPKIVLAISLGKSVVSKKMKVIVEDINVSGRMRARIKFGDTFPNIGMVSVQMLEAPVIEFGLKPLGGDTLGLDVMSFLPGLKKFVQNIINANVGPMLYAPNHFDINVEELMAAQANDAIGVLAVTISKGDGLKGSDFITNTVDPYVSFELEKPLPDVNGDDLRTTIKHDTSNPRWNETKYVLVSSLQQTMKMKCFDFNDVRKDTFIGEIEIDLNDLLQKPTQDNLTNDLTIGTKSRGALSYSLHWFPAKKFENITGQKEPESSEESTSTTKAGTTPEGAAADDENSRKVEDNAEPKERGTENDEENEEEAAVDEDNEDDETDAGIVKLTLQNIKYLNTAVALTGTLSPSATLFLNGNVVKVFRTLKRINEPSWGETIELFVPSREESELKLVVYDNGLREKKVVCEYSSTLEEIFKSLQDGLPFVKGSPQGEIYMNAEWKPVSMSGLFASGGSRDPLGALRVFVRDINVLDSLSGLGDIDPYFTLSVNRHVDYRSISYSETEHAYFDKIDYLVLMSEKASVAINVFDYQSVGDDRFIGSAQIPLDKVMKKDPATDRFMLQDNSRESLKIGLQNKKGKIGQNYVNVSLSFVPCIPVYTPTEYQMVLEKDAELQQKRKEFCQKQDELRKKMEETPDQYEVIKKQDPFEDEEKKLHRKERLSLEQLLQHNSGVLNLQFLGGTTHRSNCFLQLCVDDLSWPKYNSPKIYSDSFPSDSTDVFIRDLRNSKLLFRLSEKRVPKNESNIITEFSCNTYDLLQNSYGEVSQVNIGNSVVNVQCLYTPTAQRLPVSDTVLDTGILDLTVISADNLMSADRNGYSDPFFTVVVDHREIYKSEVIKKTLSPEWNEKTEVPIPSRTRKKVQVFFYDWDRAGNNDDLGFLELDLFPMMPEEIYNWELPLNTQGTVKLKGSFIPQYNKPVVIFHEVKKKSAVGHLASAPGGIGHAGKGLVHGGAHIFKKPFKAGKRKSADLNPASTDRKSTAGDSAEDGSPEISSDLAEAKKSLDVDHSVPNLDYALVQELDPKSHLPVGGEALSSRLSERVPSVLSGPVERTSFSRDGGSGISKSLEPGTNYQGQLSLVSTDRVAPKVQLKVGLSVNGKLRHLYKSKSQKEDEGGNAAFNESFIFRGPPEGVLVFDAISHHRLTKDMELGTAEFPLNDPQMQIGGNIPLKLAEGTVIFRVSYGTPIDDDIPPVPSIPQEYQ</sequence>
<dbReference type="InterPro" id="IPR037761">
    <property type="entry name" value="C2A_Tricalbin"/>
</dbReference>
<gene>
    <name evidence="14" type="ORF">ZYGM_001275</name>
</gene>
<feature type="region of interest" description="Disordered" evidence="11">
    <location>
        <begin position="1"/>
        <end position="214"/>
    </location>
</feature>
<feature type="region of interest" description="Disordered" evidence="11">
    <location>
        <begin position="673"/>
        <end position="741"/>
    </location>
</feature>
<dbReference type="GO" id="GO:0061817">
    <property type="term" value="P:endoplasmic reticulum-plasma membrane tethering"/>
    <property type="evidence" value="ECO:0007669"/>
    <property type="project" value="InterPro"/>
</dbReference>
<dbReference type="InterPro" id="IPR037756">
    <property type="entry name" value="C2D_Tricalbin"/>
</dbReference>
<evidence type="ECO:0000256" key="9">
    <source>
        <dbReference type="ARBA" id="ARBA00023121"/>
    </source>
</evidence>
<protein>
    <recommendedName>
        <fullName evidence="16">Tricalbin</fullName>
    </recommendedName>
</protein>
<dbReference type="InterPro" id="IPR017147">
    <property type="entry name" value="Tricalbin"/>
</dbReference>
<keyword evidence="8" id="KW-0445">Lipid transport</keyword>
<dbReference type="CDD" id="cd04052">
    <property type="entry name" value="C2B_Tricalbin-like"/>
    <property type="match status" value="1"/>
</dbReference>
<dbReference type="InterPro" id="IPR056910">
    <property type="entry name" value="TCB1-3_C2"/>
</dbReference>
<evidence type="ECO:0008006" key="16">
    <source>
        <dbReference type="Google" id="ProtNLM"/>
    </source>
</evidence>
<feature type="compositionally biased region" description="Polar residues" evidence="11">
    <location>
        <begin position="95"/>
        <end position="121"/>
    </location>
</feature>
<feature type="domain" description="SMP-LTD" evidence="13">
    <location>
        <begin position="322"/>
        <end position="529"/>
    </location>
</feature>
<feature type="compositionally biased region" description="Low complexity" evidence="11">
    <location>
        <begin position="686"/>
        <end position="699"/>
    </location>
</feature>
<keyword evidence="9" id="KW-0446">Lipid-binding</keyword>
<feature type="compositionally biased region" description="Basic residues" evidence="11">
    <location>
        <begin position="13"/>
        <end position="23"/>
    </location>
</feature>
<dbReference type="OrthoDB" id="1029639at2759"/>
<dbReference type="CDD" id="cd21678">
    <property type="entry name" value="SMP_TCB"/>
    <property type="match status" value="1"/>
</dbReference>
<dbReference type="GO" id="GO:0071944">
    <property type="term" value="C:cell periphery"/>
    <property type="evidence" value="ECO:0007669"/>
    <property type="project" value="UniProtKB-ARBA"/>
</dbReference>
<feature type="compositionally biased region" description="Low complexity" evidence="11">
    <location>
        <begin position="131"/>
        <end position="146"/>
    </location>
</feature>
<comment type="subcellular location">
    <subcellularLocation>
        <location evidence="1">Endoplasmic reticulum membrane</location>
    </subcellularLocation>
</comment>
<feature type="domain" description="C2" evidence="12">
    <location>
        <begin position="727"/>
        <end position="845"/>
    </location>
</feature>
<feature type="region of interest" description="Disordered" evidence="11">
    <location>
        <begin position="1466"/>
        <end position="1486"/>
    </location>
</feature>
<feature type="domain" description="C2" evidence="12">
    <location>
        <begin position="850"/>
        <end position="978"/>
    </location>
</feature>
<dbReference type="PROSITE" id="PS50004">
    <property type="entry name" value="C2"/>
    <property type="match status" value="4"/>
</dbReference>
<feature type="domain" description="C2" evidence="12">
    <location>
        <begin position="520"/>
        <end position="647"/>
    </location>
</feature>
<comment type="caution">
    <text evidence="14">The sequence shown here is derived from an EMBL/GenBank/DDBJ whole genome shotgun (WGS) entry which is preliminary data.</text>
</comment>
<dbReference type="SMART" id="SM00239">
    <property type="entry name" value="C2"/>
    <property type="match status" value="5"/>
</dbReference>
<dbReference type="PANTHER" id="PTHR46980">
    <property type="entry name" value="TRICALBIN-1-RELATED"/>
    <property type="match status" value="1"/>
</dbReference>
<evidence type="ECO:0000256" key="11">
    <source>
        <dbReference type="SAM" id="MobiDB-lite"/>
    </source>
</evidence>
<keyword evidence="7" id="KW-1133">Transmembrane helix</keyword>
<dbReference type="EMBL" id="BIMX01000006">
    <property type="protein sequence ID" value="GCE98641.1"/>
    <property type="molecule type" value="Genomic_DNA"/>
</dbReference>
<evidence type="ECO:0000256" key="8">
    <source>
        <dbReference type="ARBA" id="ARBA00023055"/>
    </source>
</evidence>
<dbReference type="CDD" id="cd04044">
    <property type="entry name" value="C2A_Tricalbin-like"/>
    <property type="match status" value="1"/>
</dbReference>
<dbReference type="Pfam" id="PF25669">
    <property type="entry name" value="SMP_MUG190-like"/>
    <property type="match status" value="1"/>
</dbReference>
<proteinExistence type="predicted"/>
<feature type="compositionally biased region" description="Acidic residues" evidence="11">
    <location>
        <begin position="723"/>
        <end position="741"/>
    </location>
</feature>
<evidence type="ECO:0000256" key="5">
    <source>
        <dbReference type="ARBA" id="ARBA00022737"/>
    </source>
</evidence>
<dbReference type="CDD" id="cd04045">
    <property type="entry name" value="C2C_Tricalbin-like"/>
    <property type="match status" value="1"/>
</dbReference>
<keyword evidence="4" id="KW-0812">Transmembrane</keyword>
<dbReference type="GO" id="GO:0006869">
    <property type="term" value="P:lipid transport"/>
    <property type="evidence" value="ECO:0007669"/>
    <property type="project" value="UniProtKB-KW"/>
</dbReference>
<dbReference type="Pfam" id="PF24920">
    <property type="entry name" value="C2_TCB1"/>
    <property type="match status" value="1"/>
</dbReference>
<evidence type="ECO:0000256" key="2">
    <source>
        <dbReference type="ARBA" id="ARBA00022448"/>
    </source>
</evidence>
<evidence type="ECO:0000256" key="1">
    <source>
        <dbReference type="ARBA" id="ARBA00004586"/>
    </source>
</evidence>
<dbReference type="Gene3D" id="2.60.40.150">
    <property type="entry name" value="C2 domain"/>
    <property type="match status" value="4"/>
</dbReference>
<evidence type="ECO:0000256" key="7">
    <source>
        <dbReference type="ARBA" id="ARBA00022989"/>
    </source>
</evidence>
<dbReference type="Pfam" id="PF00168">
    <property type="entry name" value="C2"/>
    <property type="match status" value="5"/>
</dbReference>
<evidence type="ECO:0000256" key="4">
    <source>
        <dbReference type="ARBA" id="ARBA00022692"/>
    </source>
</evidence>
<dbReference type="Proteomes" id="UP000301737">
    <property type="component" value="Unassembled WGS sequence"/>
</dbReference>
<feature type="compositionally biased region" description="Low complexity" evidence="11">
    <location>
        <begin position="65"/>
        <end position="90"/>
    </location>
</feature>
<dbReference type="PROSITE" id="PS51847">
    <property type="entry name" value="SMP"/>
    <property type="match status" value="1"/>
</dbReference>
<evidence type="ECO:0000256" key="10">
    <source>
        <dbReference type="ARBA" id="ARBA00023136"/>
    </source>
</evidence>
<dbReference type="CDD" id="cd04040">
    <property type="entry name" value="C2D_Tricalbin-like"/>
    <property type="match status" value="1"/>
</dbReference>
<feature type="compositionally biased region" description="Basic and acidic residues" evidence="11">
    <location>
        <begin position="169"/>
        <end position="179"/>
    </location>
</feature>
<keyword evidence="15" id="KW-1185">Reference proteome</keyword>
<evidence type="ECO:0000313" key="15">
    <source>
        <dbReference type="Proteomes" id="UP000301737"/>
    </source>
</evidence>
<keyword evidence="6" id="KW-0256">Endoplasmic reticulum</keyword>
<keyword evidence="10" id="KW-0472">Membrane</keyword>
<dbReference type="InterPro" id="IPR035892">
    <property type="entry name" value="C2_domain_sf"/>
</dbReference>
<evidence type="ECO:0000259" key="13">
    <source>
        <dbReference type="PROSITE" id="PS51847"/>
    </source>
</evidence>
<evidence type="ECO:0000259" key="12">
    <source>
        <dbReference type="PROSITE" id="PS50004"/>
    </source>
</evidence>
<evidence type="ECO:0000256" key="6">
    <source>
        <dbReference type="ARBA" id="ARBA00022824"/>
    </source>
</evidence>